<feature type="transmembrane region" description="Helical" evidence="7">
    <location>
        <begin position="56"/>
        <end position="78"/>
    </location>
</feature>
<dbReference type="Proteomes" id="UP000824140">
    <property type="component" value="Unassembled WGS sequence"/>
</dbReference>
<protein>
    <submittedName>
        <fullName evidence="9">DUF421 domain-containing protein</fullName>
    </submittedName>
</protein>
<sequence>MLTVFLRAAILYALMVLVLRAMGKRQLAGLQPFELATTIVIADLISTPMGEVSTPLLHGVLPVAALFVMQGIMSVLCVKFDKVRSILSGRPCVLVSKGVINERELAKLCIGVTDLIEGIRAAGILNPAECGTAVMESNGAITAFPRSSCRAPSNAEMGVDAGYEGLPMILIMDGNVQRANLAQTGRDEAWLRALLAGKNLTPKETFFACVDTQGMMTVQPKNGGSFVLRALDPAEVRW</sequence>
<organism evidence="9 10">
    <name type="scientific">Candidatus Alectryocaccomicrobium excrementavium</name>
    <dbReference type="NCBI Taxonomy" id="2840668"/>
    <lineage>
        <taxon>Bacteria</taxon>
        <taxon>Bacillati</taxon>
        <taxon>Bacillota</taxon>
        <taxon>Clostridia</taxon>
        <taxon>Candidatus Alectryocaccomicrobium</taxon>
    </lineage>
</organism>
<name>A0A9D1FZX5_9FIRM</name>
<proteinExistence type="inferred from homology"/>
<evidence type="ECO:0000256" key="4">
    <source>
        <dbReference type="ARBA" id="ARBA00022692"/>
    </source>
</evidence>
<feature type="domain" description="YetF C-terminal" evidence="8">
    <location>
        <begin position="79"/>
        <end position="210"/>
    </location>
</feature>
<dbReference type="GO" id="GO:0005886">
    <property type="term" value="C:plasma membrane"/>
    <property type="evidence" value="ECO:0007669"/>
    <property type="project" value="UniProtKB-SubCell"/>
</dbReference>
<reference evidence="9" key="2">
    <citation type="journal article" date="2021" name="PeerJ">
        <title>Extensive microbial diversity within the chicken gut microbiome revealed by metagenomics and culture.</title>
        <authorList>
            <person name="Gilroy R."/>
            <person name="Ravi A."/>
            <person name="Getino M."/>
            <person name="Pursley I."/>
            <person name="Horton D.L."/>
            <person name="Alikhan N.F."/>
            <person name="Baker D."/>
            <person name="Gharbi K."/>
            <person name="Hall N."/>
            <person name="Watson M."/>
            <person name="Adriaenssens E.M."/>
            <person name="Foster-Nyarko E."/>
            <person name="Jarju S."/>
            <person name="Secka A."/>
            <person name="Antonio M."/>
            <person name="Oren A."/>
            <person name="Chaudhuri R.R."/>
            <person name="La Ragione R."/>
            <person name="Hildebrand F."/>
            <person name="Pallen M.J."/>
        </authorList>
    </citation>
    <scope>NUCLEOTIDE SEQUENCE</scope>
    <source>
        <strain evidence="9">13766</strain>
    </source>
</reference>
<keyword evidence="3" id="KW-1003">Cell membrane</keyword>
<dbReference type="InterPro" id="IPR007353">
    <property type="entry name" value="DUF421"/>
</dbReference>
<keyword evidence="5 7" id="KW-1133">Transmembrane helix</keyword>
<accession>A0A9D1FZX5</accession>
<dbReference type="Gene3D" id="3.30.240.20">
    <property type="entry name" value="bsu07140 like domains"/>
    <property type="match status" value="2"/>
</dbReference>
<keyword evidence="4 7" id="KW-0812">Transmembrane</keyword>
<evidence type="ECO:0000259" key="8">
    <source>
        <dbReference type="Pfam" id="PF04239"/>
    </source>
</evidence>
<evidence type="ECO:0000256" key="3">
    <source>
        <dbReference type="ARBA" id="ARBA00022475"/>
    </source>
</evidence>
<reference evidence="9" key="1">
    <citation type="submission" date="2020-10" db="EMBL/GenBank/DDBJ databases">
        <authorList>
            <person name="Gilroy R."/>
        </authorList>
    </citation>
    <scope>NUCLEOTIDE SEQUENCE</scope>
    <source>
        <strain evidence="9">13766</strain>
    </source>
</reference>
<comment type="caution">
    <text evidence="9">The sequence shown here is derived from an EMBL/GenBank/DDBJ whole genome shotgun (WGS) entry which is preliminary data.</text>
</comment>
<dbReference type="PANTHER" id="PTHR34582">
    <property type="entry name" value="UPF0702 TRANSMEMBRANE PROTEIN YCAP"/>
    <property type="match status" value="1"/>
</dbReference>
<evidence type="ECO:0000256" key="5">
    <source>
        <dbReference type="ARBA" id="ARBA00022989"/>
    </source>
</evidence>
<comment type="similarity">
    <text evidence="2">Belongs to the UPF0702 family.</text>
</comment>
<keyword evidence="6 7" id="KW-0472">Membrane</keyword>
<evidence type="ECO:0000256" key="1">
    <source>
        <dbReference type="ARBA" id="ARBA00004651"/>
    </source>
</evidence>
<evidence type="ECO:0000256" key="2">
    <source>
        <dbReference type="ARBA" id="ARBA00006448"/>
    </source>
</evidence>
<evidence type="ECO:0000256" key="7">
    <source>
        <dbReference type="SAM" id="Phobius"/>
    </source>
</evidence>
<dbReference type="EMBL" id="DVJN01000108">
    <property type="protein sequence ID" value="HIS92447.1"/>
    <property type="molecule type" value="Genomic_DNA"/>
</dbReference>
<dbReference type="InterPro" id="IPR023090">
    <property type="entry name" value="UPF0702_alpha/beta_dom_sf"/>
</dbReference>
<gene>
    <name evidence="9" type="ORF">IAA84_05450</name>
</gene>
<dbReference type="AlphaFoldDB" id="A0A9D1FZX5"/>
<dbReference type="PANTHER" id="PTHR34582:SF6">
    <property type="entry name" value="UPF0702 TRANSMEMBRANE PROTEIN YCAP"/>
    <property type="match status" value="1"/>
</dbReference>
<comment type="subcellular location">
    <subcellularLocation>
        <location evidence="1">Cell membrane</location>
        <topology evidence="1">Multi-pass membrane protein</topology>
    </subcellularLocation>
</comment>
<evidence type="ECO:0000313" key="9">
    <source>
        <dbReference type="EMBL" id="HIS92447.1"/>
    </source>
</evidence>
<dbReference type="Pfam" id="PF04239">
    <property type="entry name" value="DUF421"/>
    <property type="match status" value="1"/>
</dbReference>
<evidence type="ECO:0000313" key="10">
    <source>
        <dbReference type="Proteomes" id="UP000824140"/>
    </source>
</evidence>
<evidence type="ECO:0000256" key="6">
    <source>
        <dbReference type="ARBA" id="ARBA00023136"/>
    </source>
</evidence>